<dbReference type="RefSeq" id="WP_302040379.1">
    <property type="nucleotide sequence ID" value="NZ_JAUKPO010000020.1"/>
</dbReference>
<proteinExistence type="predicted"/>
<reference evidence="1" key="1">
    <citation type="submission" date="2023-07" db="EMBL/GenBank/DDBJ databases">
        <title>The genome sequence of Rhodocytophaga aerolata KACC 12507.</title>
        <authorList>
            <person name="Zhang X."/>
        </authorList>
    </citation>
    <scope>NUCLEOTIDE SEQUENCE</scope>
    <source>
        <strain evidence="1">KACC 12507</strain>
    </source>
</reference>
<sequence length="249" mass="26431">MSYGFNKKGGLTTSGTAKVLAFNGQRPITKPNIPGLSGHTLGGVTIPEFLEGFFPAVPPGASLVGGGTRQFGASPEVTLSWSVVKNTFAITEINVAGTAIVPTGNNQSGTLTVMAQQNIATTFQMYAKAGKDTAYASNTIGWSHKRFWGTTTKDGINQAITDADILILSQEFASNRVKPLSGFDGRGQYFIYVFPTAWGVPQFSVNGLPNTAFTRVRTGAFVNSDGFSSSFDVWMSNTTVSGLANYQIN</sequence>
<evidence type="ECO:0000313" key="1">
    <source>
        <dbReference type="EMBL" id="MDO1449575.1"/>
    </source>
</evidence>
<keyword evidence="2" id="KW-1185">Reference proteome</keyword>
<gene>
    <name evidence="1" type="ORF">Q0590_25080</name>
</gene>
<protein>
    <submittedName>
        <fullName evidence="1">Uncharacterized protein</fullName>
    </submittedName>
</protein>
<dbReference type="Proteomes" id="UP001168528">
    <property type="component" value="Unassembled WGS sequence"/>
</dbReference>
<comment type="caution">
    <text evidence="1">The sequence shown here is derived from an EMBL/GenBank/DDBJ whole genome shotgun (WGS) entry which is preliminary data.</text>
</comment>
<organism evidence="1 2">
    <name type="scientific">Rhodocytophaga aerolata</name>
    <dbReference type="NCBI Taxonomy" id="455078"/>
    <lineage>
        <taxon>Bacteria</taxon>
        <taxon>Pseudomonadati</taxon>
        <taxon>Bacteroidota</taxon>
        <taxon>Cytophagia</taxon>
        <taxon>Cytophagales</taxon>
        <taxon>Rhodocytophagaceae</taxon>
        <taxon>Rhodocytophaga</taxon>
    </lineage>
</organism>
<dbReference type="EMBL" id="JAUKPO010000020">
    <property type="protein sequence ID" value="MDO1449575.1"/>
    <property type="molecule type" value="Genomic_DNA"/>
</dbReference>
<accession>A0ABT8RFL0</accession>
<name>A0ABT8RFL0_9BACT</name>
<evidence type="ECO:0000313" key="2">
    <source>
        <dbReference type="Proteomes" id="UP001168528"/>
    </source>
</evidence>